<evidence type="ECO:0000256" key="1">
    <source>
        <dbReference type="SAM" id="MobiDB-lite"/>
    </source>
</evidence>
<name>A0AAD6IW21_DREDA</name>
<organism evidence="2 3">
    <name type="scientific">Drechslerella dactyloides</name>
    <name type="common">Nematode-trapping fungus</name>
    <name type="synonym">Arthrobotrys dactyloides</name>
    <dbReference type="NCBI Taxonomy" id="74499"/>
    <lineage>
        <taxon>Eukaryota</taxon>
        <taxon>Fungi</taxon>
        <taxon>Dikarya</taxon>
        <taxon>Ascomycota</taxon>
        <taxon>Pezizomycotina</taxon>
        <taxon>Orbiliomycetes</taxon>
        <taxon>Orbiliales</taxon>
        <taxon>Orbiliaceae</taxon>
        <taxon>Drechslerella</taxon>
    </lineage>
</organism>
<dbReference type="EMBL" id="JAQGDS010000008">
    <property type="protein sequence ID" value="KAJ6258645.1"/>
    <property type="molecule type" value="Genomic_DNA"/>
</dbReference>
<gene>
    <name evidence="2" type="ORF">Dda_6693</name>
</gene>
<accession>A0AAD6IW21</accession>
<dbReference type="AlphaFoldDB" id="A0AAD6IW21"/>
<proteinExistence type="predicted"/>
<comment type="caution">
    <text evidence="2">The sequence shown here is derived from an EMBL/GenBank/DDBJ whole genome shotgun (WGS) entry which is preliminary data.</text>
</comment>
<evidence type="ECO:0000313" key="2">
    <source>
        <dbReference type="EMBL" id="KAJ6258645.1"/>
    </source>
</evidence>
<evidence type="ECO:0000313" key="3">
    <source>
        <dbReference type="Proteomes" id="UP001221413"/>
    </source>
</evidence>
<sequence>MGQHCDSRGVDASVPTALPAGAQKSCHAPGQAAALDGESGARCDRGICNKKLGGRGARRLLSPAFTCQIAGVEAGEQPNTGGTAGSDKIGR</sequence>
<feature type="region of interest" description="Disordered" evidence="1">
    <location>
        <begin position="72"/>
        <end position="91"/>
    </location>
</feature>
<dbReference type="Proteomes" id="UP001221413">
    <property type="component" value="Unassembled WGS sequence"/>
</dbReference>
<feature type="region of interest" description="Disordered" evidence="1">
    <location>
        <begin position="1"/>
        <end position="24"/>
    </location>
</feature>
<reference evidence="2" key="1">
    <citation type="submission" date="2023-01" db="EMBL/GenBank/DDBJ databases">
        <title>The chitinases involved in constricting ring structure development in the nematode-trapping fungus Drechslerella dactyloides.</title>
        <authorList>
            <person name="Wang R."/>
            <person name="Zhang L."/>
            <person name="Tang P."/>
            <person name="Li S."/>
            <person name="Liang L."/>
        </authorList>
    </citation>
    <scope>NUCLEOTIDE SEQUENCE</scope>
    <source>
        <strain evidence="2">YMF1.00031</strain>
    </source>
</reference>
<protein>
    <submittedName>
        <fullName evidence="2">Uncharacterized protein</fullName>
    </submittedName>
</protein>
<keyword evidence="3" id="KW-1185">Reference proteome</keyword>